<comment type="caution">
    <text evidence="2">The sequence shown here is derived from an EMBL/GenBank/DDBJ whole genome shotgun (WGS) entry which is preliminary data.</text>
</comment>
<accession>A0A154MYM5</accession>
<reference evidence="3 5" key="2">
    <citation type="submission" date="2016-11" db="EMBL/GenBank/DDBJ databases">
        <title>Genome sequencing of Amycolatopsis regifaucium.</title>
        <authorList>
            <person name="Mayilraj S."/>
            <person name="Kaur N."/>
        </authorList>
    </citation>
    <scope>NUCLEOTIDE SEQUENCE [LARGE SCALE GENOMIC DNA]</scope>
    <source>
        <strain evidence="3 5">GY080</strain>
    </source>
</reference>
<feature type="compositionally biased region" description="Basic and acidic residues" evidence="1">
    <location>
        <begin position="1"/>
        <end position="16"/>
    </location>
</feature>
<feature type="region of interest" description="Disordered" evidence="1">
    <location>
        <begin position="1"/>
        <end position="28"/>
    </location>
</feature>
<dbReference type="Proteomes" id="UP000186883">
    <property type="component" value="Unassembled WGS sequence"/>
</dbReference>
<evidence type="ECO:0000256" key="1">
    <source>
        <dbReference type="SAM" id="MobiDB-lite"/>
    </source>
</evidence>
<evidence type="ECO:0000313" key="4">
    <source>
        <dbReference type="Proteomes" id="UP000076321"/>
    </source>
</evidence>
<reference evidence="2 4" key="1">
    <citation type="submission" date="2015-12" db="EMBL/GenBank/DDBJ databases">
        <title>Amycolatopsis regifaucium genome sequencing and assembly.</title>
        <authorList>
            <person name="Mayilraj S."/>
        </authorList>
    </citation>
    <scope>NUCLEOTIDE SEQUENCE [LARGE SCALE GENOMIC DNA]</scope>
    <source>
        <strain evidence="2 4">GY080</strain>
    </source>
</reference>
<dbReference type="EMBL" id="LOBU02000013">
    <property type="protein sequence ID" value="OKA07260.1"/>
    <property type="molecule type" value="Genomic_DNA"/>
</dbReference>
<evidence type="ECO:0000313" key="5">
    <source>
        <dbReference type="Proteomes" id="UP000186883"/>
    </source>
</evidence>
<name>A0A154MYM5_9PSEU</name>
<evidence type="ECO:0000313" key="2">
    <source>
        <dbReference type="EMBL" id="KZB88569.1"/>
    </source>
</evidence>
<protein>
    <submittedName>
        <fullName evidence="2">Uncharacterized protein</fullName>
    </submittedName>
</protein>
<organism evidence="2 4">
    <name type="scientific">Amycolatopsis regifaucium</name>
    <dbReference type="NCBI Taxonomy" id="546365"/>
    <lineage>
        <taxon>Bacteria</taxon>
        <taxon>Bacillati</taxon>
        <taxon>Actinomycetota</taxon>
        <taxon>Actinomycetes</taxon>
        <taxon>Pseudonocardiales</taxon>
        <taxon>Pseudonocardiaceae</taxon>
        <taxon>Amycolatopsis</taxon>
    </lineage>
</organism>
<dbReference type="AlphaFoldDB" id="A0A154MYM5"/>
<gene>
    <name evidence="3" type="ORF">ATP06_0215445</name>
    <name evidence="2" type="ORF">AVL48_00345</name>
</gene>
<sequence length="65" mass="6527">MRPIHDSPVHCRETATPRDQSAAAAAGGAAEGDAALQAVATRAARASFASADPVPGTLGLDCIQR</sequence>
<proteinExistence type="predicted"/>
<evidence type="ECO:0000313" key="3">
    <source>
        <dbReference type="EMBL" id="OKA07260.1"/>
    </source>
</evidence>
<dbReference type="EMBL" id="LQCI01000001">
    <property type="protein sequence ID" value="KZB88569.1"/>
    <property type="molecule type" value="Genomic_DNA"/>
</dbReference>
<dbReference type="Proteomes" id="UP000076321">
    <property type="component" value="Unassembled WGS sequence"/>
</dbReference>
<keyword evidence="5" id="KW-1185">Reference proteome</keyword>